<comment type="caution">
    <text evidence="1">The sequence shown here is derived from an EMBL/GenBank/DDBJ whole genome shotgun (WGS) entry which is preliminary data.</text>
</comment>
<sequence>NSTEDRLIWKEMRDFNNFFKKGRKYFGGRISDVIHLYGCIYSVCCEGFWFGTYWTERLVCVSSFQDKKPAASFKRENDFMLSPNLYCSHVDWSKK</sequence>
<gene>
    <name evidence="1" type="ORF">RPERSI_LOCUS28882</name>
</gene>
<keyword evidence="2" id="KW-1185">Reference proteome</keyword>
<name>A0ACA9SCB0_9GLOM</name>
<accession>A0ACA9SCB0</accession>
<protein>
    <submittedName>
        <fullName evidence="1">32023_t:CDS:1</fullName>
    </submittedName>
</protein>
<reference evidence="1" key="1">
    <citation type="submission" date="2021-06" db="EMBL/GenBank/DDBJ databases">
        <authorList>
            <person name="Kallberg Y."/>
            <person name="Tangrot J."/>
            <person name="Rosling A."/>
        </authorList>
    </citation>
    <scope>NUCLEOTIDE SEQUENCE</scope>
    <source>
        <strain evidence="1">MA461A</strain>
    </source>
</reference>
<dbReference type="EMBL" id="CAJVQC010106958">
    <property type="protein sequence ID" value="CAG8833592.1"/>
    <property type="molecule type" value="Genomic_DNA"/>
</dbReference>
<proteinExistence type="predicted"/>
<dbReference type="Proteomes" id="UP000789920">
    <property type="component" value="Unassembled WGS sequence"/>
</dbReference>
<evidence type="ECO:0000313" key="1">
    <source>
        <dbReference type="EMBL" id="CAG8833592.1"/>
    </source>
</evidence>
<organism evidence="1 2">
    <name type="scientific">Racocetra persica</name>
    <dbReference type="NCBI Taxonomy" id="160502"/>
    <lineage>
        <taxon>Eukaryota</taxon>
        <taxon>Fungi</taxon>
        <taxon>Fungi incertae sedis</taxon>
        <taxon>Mucoromycota</taxon>
        <taxon>Glomeromycotina</taxon>
        <taxon>Glomeromycetes</taxon>
        <taxon>Diversisporales</taxon>
        <taxon>Gigasporaceae</taxon>
        <taxon>Racocetra</taxon>
    </lineage>
</organism>
<evidence type="ECO:0000313" key="2">
    <source>
        <dbReference type="Proteomes" id="UP000789920"/>
    </source>
</evidence>
<feature type="non-terminal residue" evidence="1">
    <location>
        <position position="1"/>
    </location>
</feature>